<evidence type="ECO:0000313" key="4">
    <source>
        <dbReference type="EMBL" id="KRX02168.1"/>
    </source>
</evidence>
<keyword evidence="1" id="KW-0479">Metal-binding</keyword>
<keyword evidence="1" id="KW-0862">Zinc</keyword>
<protein>
    <recommendedName>
        <fullName evidence="3">C2H2-type domain-containing protein</fullName>
    </recommendedName>
</protein>
<dbReference type="InterPro" id="IPR013087">
    <property type="entry name" value="Znf_C2H2_type"/>
</dbReference>
<keyword evidence="1" id="KW-0863">Zinc-finger</keyword>
<evidence type="ECO:0000256" key="2">
    <source>
        <dbReference type="SAM" id="MobiDB-lite"/>
    </source>
</evidence>
<dbReference type="PROSITE" id="PS50157">
    <property type="entry name" value="ZINC_FINGER_C2H2_2"/>
    <property type="match status" value="2"/>
</dbReference>
<gene>
    <name evidence="4" type="ORF">PPERSA_06363</name>
</gene>
<feature type="compositionally biased region" description="Polar residues" evidence="2">
    <location>
        <begin position="9"/>
        <end position="21"/>
    </location>
</feature>
<comment type="caution">
    <text evidence="4">The sequence shown here is derived from an EMBL/GenBank/DDBJ whole genome shotgun (WGS) entry which is preliminary data.</text>
</comment>
<dbReference type="OrthoDB" id="6077919at2759"/>
<dbReference type="EMBL" id="LDAU01000157">
    <property type="protein sequence ID" value="KRX02168.1"/>
    <property type="molecule type" value="Genomic_DNA"/>
</dbReference>
<dbReference type="Gene3D" id="3.30.160.60">
    <property type="entry name" value="Classic Zinc Finger"/>
    <property type="match status" value="1"/>
</dbReference>
<dbReference type="AlphaFoldDB" id="A0A0V0QJ96"/>
<accession>A0A0V0QJ96</accession>
<feature type="region of interest" description="Disordered" evidence="2">
    <location>
        <begin position="1"/>
        <end position="23"/>
    </location>
</feature>
<dbReference type="InterPro" id="IPR036236">
    <property type="entry name" value="Znf_C2H2_sf"/>
</dbReference>
<sequence length="236" mass="27616">MGENHENSLEQNQLSNHSTESTVKKEIRVQLKNKYNKQRSQILEKITKYSKEIKPYLLTNGEFNNGSQNCPHCKKSFIHVYTLQTHLKVIHNVKPHKCKECLKDFQKLFELKQHVLEKHLFQDQQKQAQPKAQNLLKNNQNAQLIQQEFRYKQKKIGSLETSFIGMQNNLNNEQKGHIQILQKPILQKSVIQGIDESQRYLSNLFSNNMQEILKCNSVIVSDIQQQLKANPVQDLV</sequence>
<dbReference type="SMART" id="SM00355">
    <property type="entry name" value="ZnF_C2H2"/>
    <property type="match status" value="2"/>
</dbReference>
<keyword evidence="5" id="KW-1185">Reference proteome</keyword>
<proteinExistence type="predicted"/>
<dbReference type="SUPFAM" id="SSF57667">
    <property type="entry name" value="beta-beta-alpha zinc fingers"/>
    <property type="match status" value="1"/>
</dbReference>
<feature type="domain" description="C2H2-type" evidence="3">
    <location>
        <begin position="96"/>
        <end position="124"/>
    </location>
</feature>
<evidence type="ECO:0000313" key="5">
    <source>
        <dbReference type="Proteomes" id="UP000054937"/>
    </source>
</evidence>
<evidence type="ECO:0000256" key="1">
    <source>
        <dbReference type="PROSITE-ProRule" id="PRU00042"/>
    </source>
</evidence>
<evidence type="ECO:0000259" key="3">
    <source>
        <dbReference type="PROSITE" id="PS50157"/>
    </source>
</evidence>
<reference evidence="4 5" key="1">
    <citation type="journal article" date="2015" name="Sci. Rep.">
        <title>Genome of the facultative scuticociliatosis pathogen Pseudocohnilembus persalinus provides insight into its virulence through horizontal gene transfer.</title>
        <authorList>
            <person name="Xiong J."/>
            <person name="Wang G."/>
            <person name="Cheng J."/>
            <person name="Tian M."/>
            <person name="Pan X."/>
            <person name="Warren A."/>
            <person name="Jiang C."/>
            <person name="Yuan D."/>
            <person name="Miao W."/>
        </authorList>
    </citation>
    <scope>NUCLEOTIDE SEQUENCE [LARGE SCALE GENOMIC DNA]</scope>
    <source>
        <strain evidence="4">36N120E</strain>
    </source>
</reference>
<dbReference type="Proteomes" id="UP000054937">
    <property type="component" value="Unassembled WGS sequence"/>
</dbReference>
<name>A0A0V0QJ96_PSEPJ</name>
<dbReference type="GO" id="GO:0008270">
    <property type="term" value="F:zinc ion binding"/>
    <property type="evidence" value="ECO:0007669"/>
    <property type="project" value="UniProtKB-KW"/>
</dbReference>
<dbReference type="InParanoid" id="A0A0V0QJ96"/>
<organism evidence="4 5">
    <name type="scientific">Pseudocohnilembus persalinus</name>
    <name type="common">Ciliate</name>
    <dbReference type="NCBI Taxonomy" id="266149"/>
    <lineage>
        <taxon>Eukaryota</taxon>
        <taxon>Sar</taxon>
        <taxon>Alveolata</taxon>
        <taxon>Ciliophora</taxon>
        <taxon>Intramacronucleata</taxon>
        <taxon>Oligohymenophorea</taxon>
        <taxon>Scuticociliatia</taxon>
        <taxon>Philasterida</taxon>
        <taxon>Pseudocohnilembidae</taxon>
        <taxon>Pseudocohnilembus</taxon>
    </lineage>
</organism>
<dbReference type="PROSITE" id="PS00028">
    <property type="entry name" value="ZINC_FINGER_C2H2_1"/>
    <property type="match status" value="2"/>
</dbReference>
<feature type="domain" description="C2H2-type" evidence="3">
    <location>
        <begin position="68"/>
        <end position="96"/>
    </location>
</feature>